<dbReference type="InterPro" id="IPR000242">
    <property type="entry name" value="PTP_cat"/>
</dbReference>
<evidence type="ECO:0000256" key="5">
    <source>
        <dbReference type="ARBA" id="ARBA00022801"/>
    </source>
</evidence>
<dbReference type="SUPFAM" id="SSF52799">
    <property type="entry name" value="(Phosphotyrosine protein) phosphatases II"/>
    <property type="match status" value="2"/>
</dbReference>
<keyword evidence="7" id="KW-0472">Membrane</keyword>
<dbReference type="AlphaFoldDB" id="A0AAE1F7W7"/>
<feature type="domain" description="Tyrosine-protein phosphatase" evidence="9">
    <location>
        <begin position="6"/>
        <end position="307"/>
    </location>
</feature>
<evidence type="ECO:0000256" key="1">
    <source>
        <dbReference type="ARBA" id="ARBA00004308"/>
    </source>
</evidence>
<dbReference type="PROSITE" id="PS50055">
    <property type="entry name" value="TYR_PHOSPHATASE_PTP"/>
    <property type="match status" value="1"/>
</dbReference>
<comment type="caution">
    <text evidence="11">The sequence shown here is derived from an EMBL/GenBank/DDBJ whole genome shotgun (WGS) entry which is preliminary data.</text>
</comment>
<dbReference type="InterPro" id="IPR029021">
    <property type="entry name" value="Prot-tyrosine_phosphatase-like"/>
</dbReference>
<evidence type="ECO:0000256" key="7">
    <source>
        <dbReference type="ARBA" id="ARBA00023136"/>
    </source>
</evidence>
<dbReference type="PANTHER" id="PTHR46047:SF3">
    <property type="entry name" value="TYROSINE-PROTEIN PHOSPHATASE NON-RECEPTOR TYPE 61F"/>
    <property type="match status" value="1"/>
</dbReference>
<dbReference type="GO" id="GO:0048666">
    <property type="term" value="P:neuron development"/>
    <property type="evidence" value="ECO:0007669"/>
    <property type="project" value="UniProtKB-ARBA"/>
</dbReference>
<evidence type="ECO:0000259" key="9">
    <source>
        <dbReference type="PROSITE" id="PS50055"/>
    </source>
</evidence>
<evidence type="ECO:0000256" key="8">
    <source>
        <dbReference type="SAM" id="MobiDB-lite"/>
    </source>
</evidence>
<dbReference type="InterPro" id="IPR051985">
    <property type="entry name" value="NR_tyrosine_phosphatase"/>
</dbReference>
<comment type="subcellular location">
    <subcellularLocation>
        <location evidence="1">Endomembrane system</location>
    </subcellularLocation>
</comment>
<dbReference type="Gene3D" id="3.90.190.10">
    <property type="entry name" value="Protein tyrosine phosphatase superfamily"/>
    <property type="match status" value="2"/>
</dbReference>
<accession>A0AAE1F7W7</accession>
<dbReference type="SMART" id="SM00194">
    <property type="entry name" value="PTPc"/>
    <property type="match status" value="1"/>
</dbReference>
<evidence type="ECO:0000256" key="6">
    <source>
        <dbReference type="ARBA" id="ARBA00022912"/>
    </source>
</evidence>
<name>A0AAE1F7W7_PETCI</name>
<dbReference type="PANTHER" id="PTHR46047">
    <property type="entry name" value="TYROSINE-PROTEIN PHOSPHATASE NON-RECEPTOR TYPE 61F"/>
    <property type="match status" value="1"/>
</dbReference>
<dbReference type="GO" id="GO:0070373">
    <property type="term" value="P:negative regulation of ERK1 and ERK2 cascade"/>
    <property type="evidence" value="ECO:0007669"/>
    <property type="project" value="TreeGrafter"/>
</dbReference>
<gene>
    <name evidence="11" type="ORF">Pcinc_025467</name>
</gene>
<dbReference type="GO" id="GO:0012505">
    <property type="term" value="C:endomembrane system"/>
    <property type="evidence" value="ECO:0007669"/>
    <property type="project" value="UniProtKB-SubCell"/>
</dbReference>
<keyword evidence="4" id="KW-0597">Phosphoprotein</keyword>
<dbReference type="GO" id="GO:0019901">
    <property type="term" value="F:protein kinase binding"/>
    <property type="evidence" value="ECO:0007669"/>
    <property type="project" value="TreeGrafter"/>
</dbReference>
<dbReference type="GO" id="GO:0004726">
    <property type="term" value="F:non-membrane spanning protein tyrosine phosphatase activity"/>
    <property type="evidence" value="ECO:0007669"/>
    <property type="project" value="TreeGrafter"/>
</dbReference>
<dbReference type="InterPro" id="IPR003595">
    <property type="entry name" value="Tyr_Pase_cat"/>
</dbReference>
<proteinExistence type="inferred from homology"/>
<evidence type="ECO:0000313" key="11">
    <source>
        <dbReference type="EMBL" id="KAK3869220.1"/>
    </source>
</evidence>
<dbReference type="GO" id="GO:0005634">
    <property type="term" value="C:nucleus"/>
    <property type="evidence" value="ECO:0007669"/>
    <property type="project" value="TreeGrafter"/>
</dbReference>
<evidence type="ECO:0000256" key="2">
    <source>
        <dbReference type="ARBA" id="ARBA00009701"/>
    </source>
</evidence>
<dbReference type="InterPro" id="IPR000387">
    <property type="entry name" value="Tyr_Pase_dom"/>
</dbReference>
<reference evidence="11" key="1">
    <citation type="submission" date="2023-10" db="EMBL/GenBank/DDBJ databases">
        <title>Genome assemblies of two species of porcelain crab, Petrolisthes cinctipes and Petrolisthes manimaculis (Anomura: Porcellanidae).</title>
        <authorList>
            <person name="Angst P."/>
        </authorList>
    </citation>
    <scope>NUCLEOTIDE SEQUENCE</scope>
    <source>
        <strain evidence="11">PB745_01</strain>
        <tissue evidence="11">Gill</tissue>
    </source>
</reference>
<evidence type="ECO:0000256" key="4">
    <source>
        <dbReference type="ARBA" id="ARBA00022553"/>
    </source>
</evidence>
<keyword evidence="6" id="KW-0904">Protein phosphatase</keyword>
<comment type="similarity">
    <text evidence="2">Belongs to the protein-tyrosine phosphatase family. Non-receptor class 1 subfamily.</text>
</comment>
<keyword evidence="12" id="KW-1185">Reference proteome</keyword>
<feature type="compositionally biased region" description="Low complexity" evidence="8">
    <location>
        <begin position="385"/>
        <end position="420"/>
    </location>
</feature>
<feature type="compositionally biased region" description="Acidic residues" evidence="8">
    <location>
        <begin position="362"/>
        <end position="371"/>
    </location>
</feature>
<feature type="region of interest" description="Disordered" evidence="8">
    <location>
        <begin position="312"/>
        <end position="612"/>
    </location>
</feature>
<dbReference type="GO" id="GO:0046426">
    <property type="term" value="P:negative regulation of receptor signaling pathway via JAK-STAT"/>
    <property type="evidence" value="ECO:0007669"/>
    <property type="project" value="TreeGrafter"/>
</dbReference>
<dbReference type="PROSITE" id="PS50056">
    <property type="entry name" value="TYR_PHOSPHATASE_2"/>
    <property type="match status" value="1"/>
</dbReference>
<dbReference type="PROSITE" id="PS00383">
    <property type="entry name" value="TYR_PHOSPHATASE_1"/>
    <property type="match status" value="1"/>
</dbReference>
<dbReference type="GO" id="GO:0005737">
    <property type="term" value="C:cytoplasm"/>
    <property type="evidence" value="ECO:0007669"/>
    <property type="project" value="TreeGrafter"/>
</dbReference>
<evidence type="ECO:0000256" key="3">
    <source>
        <dbReference type="ARBA" id="ARBA00013064"/>
    </source>
</evidence>
<dbReference type="SMART" id="SM00404">
    <property type="entry name" value="PTPc_motif"/>
    <property type="match status" value="1"/>
</dbReference>
<protein>
    <recommendedName>
        <fullName evidence="3">protein-tyrosine-phosphatase</fullName>
        <ecNumber evidence="3">3.1.3.48</ecNumber>
    </recommendedName>
</protein>
<dbReference type="EC" id="3.1.3.48" evidence="3"/>
<dbReference type="InterPro" id="IPR016130">
    <property type="entry name" value="Tyr_Pase_AS"/>
</dbReference>
<feature type="compositionally biased region" description="Basic and acidic residues" evidence="8">
    <location>
        <begin position="421"/>
        <end position="606"/>
    </location>
</feature>
<evidence type="ECO:0000259" key="10">
    <source>
        <dbReference type="PROSITE" id="PS50056"/>
    </source>
</evidence>
<dbReference type="Pfam" id="PF00102">
    <property type="entry name" value="Y_phosphatase"/>
    <property type="match status" value="1"/>
</dbReference>
<dbReference type="PRINTS" id="PR00700">
    <property type="entry name" value="PRTYPHPHTASE"/>
</dbReference>
<sequence length="612" mass="70056">MQIEAIEKEYKEIEASEEWNQLYQRIRSEGTYDLPCTEAKAAINRTLNRYRDVLPYDHTRIILSDTNTTYINASLVKEECVSRSYVLTQGPLSHTTPHFWQMIWQQKIKGIIMLNKIIEKNQIKCHQYWPLGEEGGGDDSIQFSTVGLKVQLVSITHHTHYNNSTLRLTHIASGESRTILHFHYTTYVLTHIASGESRTILHFHYTTWPDFGVPQSPEAFYKFLNVVRASGVLEPTVGPAVVHCSAGIGRSGTFCLVDTILMMLSKGLCENGKSQVIDVLLGMRKQRMGLIQTHDQLRFSYQAIVYGAHKLSKDGCKEDSSSEDGVNSEDDDDAPPPPPPPRTDSLTRSMIESQLLAHGDSEDSDDSEDEGLVGVPDRALPAEPTTPNDNNNSSTTNTNSTTNTSTTNSTNQRNNQTPTTNEDKKNIPMKDRDQDRDQGGDQGGDRGGDQDRDRGRDRGRDQDRGRIDRDRDRGRGERDRDRDRGGHRDQDRGRDRDRGGRNRDQSRRDRDRSRRDRDHDQNRDQSGRDRDQRDRDNDQGQDRGQRDRDRDQSRRDRGGRDRDQSERDHDQTRDQSGRDRGGRPHDQNRDQSGRDRDKDRDEDAIPAKRLRQ</sequence>
<evidence type="ECO:0000313" key="12">
    <source>
        <dbReference type="Proteomes" id="UP001286313"/>
    </source>
</evidence>
<keyword evidence="5" id="KW-0378">Hydrolase</keyword>
<dbReference type="Proteomes" id="UP001286313">
    <property type="component" value="Unassembled WGS sequence"/>
</dbReference>
<feature type="domain" description="Tyrosine specific protein phosphatases" evidence="10">
    <location>
        <begin position="218"/>
        <end position="298"/>
    </location>
</feature>
<organism evidence="11 12">
    <name type="scientific">Petrolisthes cinctipes</name>
    <name type="common">Flat porcelain crab</name>
    <dbReference type="NCBI Taxonomy" id="88211"/>
    <lineage>
        <taxon>Eukaryota</taxon>
        <taxon>Metazoa</taxon>
        <taxon>Ecdysozoa</taxon>
        <taxon>Arthropoda</taxon>
        <taxon>Crustacea</taxon>
        <taxon>Multicrustacea</taxon>
        <taxon>Malacostraca</taxon>
        <taxon>Eumalacostraca</taxon>
        <taxon>Eucarida</taxon>
        <taxon>Decapoda</taxon>
        <taxon>Pleocyemata</taxon>
        <taxon>Anomura</taxon>
        <taxon>Galatheoidea</taxon>
        <taxon>Porcellanidae</taxon>
        <taxon>Petrolisthes</taxon>
    </lineage>
</organism>
<dbReference type="EMBL" id="JAWQEG010002866">
    <property type="protein sequence ID" value="KAK3869220.1"/>
    <property type="molecule type" value="Genomic_DNA"/>
</dbReference>